<organism evidence="2 3">
    <name type="scientific">Niabella soli DSM 19437</name>
    <dbReference type="NCBI Taxonomy" id="929713"/>
    <lineage>
        <taxon>Bacteria</taxon>
        <taxon>Pseudomonadati</taxon>
        <taxon>Bacteroidota</taxon>
        <taxon>Chitinophagia</taxon>
        <taxon>Chitinophagales</taxon>
        <taxon>Chitinophagaceae</taxon>
        <taxon>Niabella</taxon>
    </lineage>
</organism>
<gene>
    <name evidence="2" type="ORF">NIASO_19890</name>
</gene>
<dbReference type="RefSeq" id="WP_008588519.1">
    <property type="nucleotide sequence ID" value="NZ_CP007035.1"/>
</dbReference>
<protein>
    <recommendedName>
        <fullName evidence="1">TonB C-terminal domain-containing protein</fullName>
    </recommendedName>
</protein>
<accession>W0F4Z7</accession>
<dbReference type="Pfam" id="PF03544">
    <property type="entry name" value="TonB_C"/>
    <property type="match status" value="1"/>
</dbReference>
<name>W0F4Z7_9BACT</name>
<dbReference type="InterPro" id="IPR037682">
    <property type="entry name" value="TonB_C"/>
</dbReference>
<dbReference type="HOGENOM" id="CLU_1650342_0_0_10"/>
<dbReference type="SUPFAM" id="SSF74653">
    <property type="entry name" value="TolA/TonB C-terminal domain"/>
    <property type="match status" value="1"/>
</dbReference>
<dbReference type="EMBL" id="CP007035">
    <property type="protein sequence ID" value="AHF18077.1"/>
    <property type="molecule type" value="Genomic_DNA"/>
</dbReference>
<evidence type="ECO:0000259" key="1">
    <source>
        <dbReference type="Pfam" id="PF03544"/>
    </source>
</evidence>
<dbReference type="GO" id="GO:0055085">
    <property type="term" value="P:transmembrane transport"/>
    <property type="evidence" value="ECO:0007669"/>
    <property type="project" value="InterPro"/>
</dbReference>
<dbReference type="KEGG" id="nso:NIASO_19890"/>
<dbReference type="Proteomes" id="UP000003586">
    <property type="component" value="Chromosome"/>
</dbReference>
<evidence type="ECO:0000313" key="2">
    <source>
        <dbReference type="EMBL" id="AHF18077.1"/>
    </source>
</evidence>
<feature type="domain" description="TonB C-terminal" evidence="1">
    <location>
        <begin position="98"/>
        <end position="158"/>
    </location>
</feature>
<dbReference type="AlphaFoldDB" id="W0F4Z7"/>
<keyword evidence="3" id="KW-1185">Reference proteome</keyword>
<dbReference type="Gene3D" id="3.30.1150.10">
    <property type="match status" value="1"/>
</dbReference>
<reference evidence="2 3" key="1">
    <citation type="submission" date="2013-12" db="EMBL/GenBank/DDBJ databases">
        <authorList>
            <consortium name="DOE Joint Genome Institute"/>
            <person name="Eisen J."/>
            <person name="Huntemann M."/>
            <person name="Han J."/>
            <person name="Chen A."/>
            <person name="Kyrpides N."/>
            <person name="Mavromatis K."/>
            <person name="Markowitz V."/>
            <person name="Palaniappan K."/>
            <person name="Ivanova N."/>
            <person name="Schaumberg A."/>
            <person name="Pati A."/>
            <person name="Liolios K."/>
            <person name="Nordberg H.P."/>
            <person name="Cantor M.N."/>
            <person name="Hua S.X."/>
            <person name="Woyke T."/>
        </authorList>
    </citation>
    <scope>NUCLEOTIDE SEQUENCE [LARGE SCALE GENOMIC DNA]</scope>
    <source>
        <strain evidence="3">DSM 19437</strain>
    </source>
</reference>
<sequence>MKVIIIIFGICVLNACKGKELKKVRGSYISSVADTTKIGCNCFFESFKKDANGDTIFRKTTTDPVFPFGSDSCARFLNKNINPAMPKKLGAPAGTYLVDVRLVVSKKGGISQLTALTKNGYGMEKEVVRVVKKLKQFKPAELNGRNVAAYKDVFFRFNVK</sequence>
<dbReference type="STRING" id="929713.NIASO_19890"/>
<evidence type="ECO:0000313" key="3">
    <source>
        <dbReference type="Proteomes" id="UP000003586"/>
    </source>
</evidence>
<proteinExistence type="predicted"/>